<evidence type="ECO:0000256" key="1">
    <source>
        <dbReference type="ARBA" id="ARBA00004496"/>
    </source>
</evidence>
<dbReference type="PANTHER" id="PTHR11954">
    <property type="entry name" value="D-DOPACHROME DECARBOXYLASE"/>
    <property type="match status" value="1"/>
</dbReference>
<evidence type="ECO:0000313" key="10">
    <source>
        <dbReference type="EMBL" id="AUX81357.1"/>
    </source>
</evidence>
<dbReference type="GO" id="GO:0033981">
    <property type="term" value="F:D-dopachrome decarboxylase activity"/>
    <property type="evidence" value="ECO:0007669"/>
    <property type="project" value="UniProtKB-EC"/>
</dbReference>
<comment type="function">
    <text evidence="8">Tautomerization of D-dopachrome with decarboxylation to give 5,6-dihydroxyindole (DHI).</text>
</comment>
<comment type="subcellular location">
    <subcellularLocation>
        <location evidence="1">Cytoplasm</location>
    </subcellularLocation>
</comment>
<dbReference type="GO" id="GO:0050178">
    <property type="term" value="F:phenylpyruvate tautomerase activity"/>
    <property type="evidence" value="ECO:0007669"/>
    <property type="project" value="TreeGrafter"/>
</dbReference>
<accession>A0A2L0HIL1</accession>
<evidence type="ECO:0000256" key="6">
    <source>
        <dbReference type="ARBA" id="ARBA00023101"/>
    </source>
</evidence>
<dbReference type="PANTHER" id="PTHR11954:SF22">
    <property type="entry name" value="D-DOPACHROME DECARBOXYLASE"/>
    <property type="match status" value="1"/>
</dbReference>
<evidence type="ECO:0000256" key="5">
    <source>
        <dbReference type="ARBA" id="ARBA00022990"/>
    </source>
</evidence>
<dbReference type="OrthoDB" id="6080988at2759"/>
<evidence type="ECO:0000256" key="9">
    <source>
        <dbReference type="ARBA" id="ARBA00038884"/>
    </source>
</evidence>
<dbReference type="EMBL" id="MF062461">
    <property type="protein sequence ID" value="AUX81357.1"/>
    <property type="molecule type" value="mRNA"/>
</dbReference>
<organism evidence="10">
    <name type="scientific">Penaeus vannamei</name>
    <name type="common">Whiteleg shrimp</name>
    <name type="synonym">Litopenaeus vannamei</name>
    <dbReference type="NCBI Taxonomy" id="6689"/>
    <lineage>
        <taxon>Eukaryota</taxon>
        <taxon>Metazoa</taxon>
        <taxon>Ecdysozoa</taxon>
        <taxon>Arthropoda</taxon>
        <taxon>Crustacea</taxon>
        <taxon>Multicrustacea</taxon>
        <taxon>Malacostraca</taxon>
        <taxon>Eumalacostraca</taxon>
        <taxon>Eucarida</taxon>
        <taxon>Decapoda</taxon>
        <taxon>Dendrobranchiata</taxon>
        <taxon>Penaeoidea</taxon>
        <taxon>Penaeidae</taxon>
        <taxon>Penaeus</taxon>
    </lineage>
</organism>
<dbReference type="AlphaFoldDB" id="A0A2L0HIL1"/>
<dbReference type="Gene3D" id="3.30.429.10">
    <property type="entry name" value="Macrophage Migration Inhibitory Factor"/>
    <property type="match status" value="1"/>
</dbReference>
<keyword evidence="7" id="KW-0456">Lyase</keyword>
<keyword evidence="6" id="KW-0470">Melanin biosynthesis</keyword>
<comment type="similarity">
    <text evidence="2">Belongs to the MIF family.</text>
</comment>
<dbReference type="KEGG" id="pvm:113815342"/>
<dbReference type="GeneID" id="113815342"/>
<name>A0A2L0HIL1_PENVA</name>
<dbReference type="InterPro" id="IPR001398">
    <property type="entry name" value="Macrophage_inhib_fac"/>
</dbReference>
<evidence type="ECO:0000256" key="3">
    <source>
        <dbReference type="ARBA" id="ARBA00011233"/>
    </source>
</evidence>
<sequence>MPFVTLTTNLSSEKVDKAFSEKFSEKLAETLGKPIERISVTVVAGQQMCRGGSWDPVCEIHVLAIGLDSSEKTQKPAEELTKFVSDRTGIQPARICCTFRPLLPHQVSVNGALMG</sequence>
<dbReference type="GO" id="GO:0005615">
    <property type="term" value="C:extracellular space"/>
    <property type="evidence" value="ECO:0007669"/>
    <property type="project" value="TreeGrafter"/>
</dbReference>
<proteinExistence type="evidence at transcript level"/>
<comment type="subunit">
    <text evidence="3">Homotrimer.</text>
</comment>
<dbReference type="EC" id="4.1.1.84" evidence="9"/>
<dbReference type="GO" id="GO:0005737">
    <property type="term" value="C:cytoplasm"/>
    <property type="evidence" value="ECO:0007669"/>
    <property type="project" value="UniProtKB-SubCell"/>
</dbReference>
<evidence type="ECO:0000256" key="8">
    <source>
        <dbReference type="ARBA" id="ARBA00037460"/>
    </source>
</evidence>
<reference evidence="10" key="1">
    <citation type="submission" date="2017-05" db="EMBL/GenBank/DDBJ databases">
        <authorList>
            <person name="Song R."/>
            <person name="Chenine A.L."/>
            <person name="Ruprecht R.M."/>
        </authorList>
    </citation>
    <scope>NUCLEOTIDE SEQUENCE</scope>
</reference>
<dbReference type="GO" id="GO:0042438">
    <property type="term" value="P:melanin biosynthetic process"/>
    <property type="evidence" value="ECO:0007669"/>
    <property type="project" value="UniProtKB-KW"/>
</dbReference>
<evidence type="ECO:0000256" key="2">
    <source>
        <dbReference type="ARBA" id="ARBA00005851"/>
    </source>
</evidence>
<protein>
    <recommendedName>
        <fullName evidence="9">D-dopachrome decarboxylase</fullName>
        <ecNumber evidence="9">4.1.1.84</ecNumber>
    </recommendedName>
</protein>
<dbReference type="RefSeq" id="XP_027223238.2">
    <property type="nucleotide sequence ID" value="XM_027367437.2"/>
</dbReference>
<dbReference type="Pfam" id="PF01187">
    <property type="entry name" value="MIF"/>
    <property type="match status" value="1"/>
</dbReference>
<keyword evidence="5" id="KW-0007">Acetylation</keyword>
<evidence type="ECO:0000256" key="4">
    <source>
        <dbReference type="ARBA" id="ARBA00022490"/>
    </source>
</evidence>
<evidence type="ECO:0000256" key="7">
    <source>
        <dbReference type="ARBA" id="ARBA00023239"/>
    </source>
</evidence>
<dbReference type="SUPFAM" id="SSF55331">
    <property type="entry name" value="Tautomerase/MIF"/>
    <property type="match status" value="1"/>
</dbReference>
<dbReference type="InterPro" id="IPR014347">
    <property type="entry name" value="Tautomerase/MIF_sf"/>
</dbReference>
<keyword evidence="4" id="KW-0963">Cytoplasm</keyword>